<accession>A0A183I7N9</accession>
<dbReference type="AlphaFoldDB" id="A0A183I7N9"/>
<proteinExistence type="predicted"/>
<dbReference type="STRING" id="387005.A0A183I7N9"/>
<feature type="coiled-coil region" evidence="1">
    <location>
        <begin position="137"/>
        <end position="213"/>
    </location>
</feature>
<feature type="compositionally biased region" description="Polar residues" evidence="2">
    <location>
        <begin position="25"/>
        <end position="42"/>
    </location>
</feature>
<organism evidence="3">
    <name type="scientific">Onchocerca flexuosa</name>
    <dbReference type="NCBI Taxonomy" id="387005"/>
    <lineage>
        <taxon>Eukaryota</taxon>
        <taxon>Metazoa</taxon>
        <taxon>Ecdysozoa</taxon>
        <taxon>Nematoda</taxon>
        <taxon>Chromadorea</taxon>
        <taxon>Rhabditida</taxon>
        <taxon>Spirurina</taxon>
        <taxon>Spiruromorpha</taxon>
        <taxon>Filarioidea</taxon>
        <taxon>Onchocercidae</taxon>
        <taxon>Onchocerca</taxon>
    </lineage>
</organism>
<keyword evidence="1" id="KW-0175">Coiled coil</keyword>
<sequence length="219" mass="24876">LHLIKFQENENLNVVDDLAAVHPPSSVSADSSTPIRPNNQHIPQHIPGISPIKRIPLAECADDDMITALHYLADETSNGVANDQHYTKLDLAVMLRNKHSECLQLGRKNELLSQLMEKLTNDNHHFQDQVSVTKVYAATLAEETEKLKKVVEEKELKFMECQQQLRMAEQKLALPENISIDIQTDKLPDAETLRKLQDENNAMQAKISELKLELEIEKE</sequence>
<protein>
    <submittedName>
        <fullName evidence="3">SAP domain-containing protein</fullName>
    </submittedName>
</protein>
<evidence type="ECO:0000256" key="2">
    <source>
        <dbReference type="SAM" id="MobiDB-lite"/>
    </source>
</evidence>
<reference evidence="3" key="1">
    <citation type="submission" date="2016-06" db="UniProtKB">
        <authorList>
            <consortium name="WormBaseParasite"/>
        </authorList>
    </citation>
    <scope>IDENTIFICATION</scope>
</reference>
<name>A0A183I7N9_9BILA</name>
<evidence type="ECO:0000313" key="3">
    <source>
        <dbReference type="WBParaSite" id="OFLC_0001576401-mRNA-1"/>
    </source>
</evidence>
<evidence type="ECO:0000256" key="1">
    <source>
        <dbReference type="SAM" id="Coils"/>
    </source>
</evidence>
<dbReference type="WBParaSite" id="OFLC_0001576401-mRNA-1">
    <property type="protein sequence ID" value="OFLC_0001576401-mRNA-1"/>
    <property type="gene ID" value="OFLC_0001576401"/>
</dbReference>
<feature type="region of interest" description="Disordered" evidence="2">
    <location>
        <begin position="23"/>
        <end position="42"/>
    </location>
</feature>